<evidence type="ECO:0000313" key="1">
    <source>
        <dbReference type="EMBL" id="KYF39970.1"/>
    </source>
</evidence>
<proteinExistence type="predicted"/>
<dbReference type="AlphaFoldDB" id="A0A139XMH5"/>
<dbReference type="EMBL" id="AGQS02005589">
    <property type="protein sequence ID" value="KYF39970.1"/>
    <property type="molecule type" value="Genomic_DNA"/>
</dbReference>
<reference evidence="1 2" key="1">
    <citation type="journal article" date="2016" name="Nat. Commun.">
        <title>Local admixture of amplified and diversified secreted pathogenesis determinants shapes mosaic Toxoplasma gondii genomes.</title>
        <authorList>
            <person name="Lorenzi H."/>
            <person name="Khan A."/>
            <person name="Behnke M.S."/>
            <person name="Namasivayam S."/>
            <person name="Swapna L.S."/>
            <person name="Hadjithomas M."/>
            <person name="Karamycheva S."/>
            <person name="Pinney D."/>
            <person name="Brunk B.P."/>
            <person name="Ajioka J.W."/>
            <person name="Ajzenberg D."/>
            <person name="Boothroyd J.C."/>
            <person name="Boyle J.P."/>
            <person name="Darde M.L."/>
            <person name="Diaz-Miranda M.A."/>
            <person name="Dubey J.P."/>
            <person name="Fritz H.M."/>
            <person name="Gennari S.M."/>
            <person name="Gregory B.D."/>
            <person name="Kim K."/>
            <person name="Saeij J.P."/>
            <person name="Su C."/>
            <person name="White M.W."/>
            <person name="Zhu X.Q."/>
            <person name="Howe D.K."/>
            <person name="Rosenthal B.M."/>
            <person name="Grigg M.E."/>
            <person name="Parkinson J."/>
            <person name="Liu L."/>
            <person name="Kissinger J.C."/>
            <person name="Roos D.S."/>
            <person name="Sibley L.D."/>
        </authorList>
    </citation>
    <scope>NUCLEOTIDE SEQUENCE [LARGE SCALE GENOMIC DNA]</scope>
    <source>
        <strain evidence="1 2">ARI</strain>
    </source>
</reference>
<evidence type="ECO:0000313" key="2">
    <source>
        <dbReference type="Proteomes" id="UP000074247"/>
    </source>
</evidence>
<organism evidence="1 2">
    <name type="scientific">Toxoplasma gondii ARI</name>
    <dbReference type="NCBI Taxonomy" id="1074872"/>
    <lineage>
        <taxon>Eukaryota</taxon>
        <taxon>Sar</taxon>
        <taxon>Alveolata</taxon>
        <taxon>Apicomplexa</taxon>
        <taxon>Conoidasida</taxon>
        <taxon>Coccidia</taxon>
        <taxon>Eucoccidiorida</taxon>
        <taxon>Eimeriorina</taxon>
        <taxon>Sarcocystidae</taxon>
        <taxon>Toxoplasma</taxon>
    </lineage>
</organism>
<name>A0A139XMH5_TOXGO</name>
<dbReference type="Proteomes" id="UP000074247">
    <property type="component" value="Unassembled WGS sequence"/>
</dbReference>
<feature type="non-terminal residue" evidence="1">
    <location>
        <position position="34"/>
    </location>
</feature>
<gene>
    <name evidence="1" type="ORF">TGARI_239710A</name>
</gene>
<dbReference type="GO" id="GO:0004615">
    <property type="term" value="F:phosphomannomutase activity"/>
    <property type="evidence" value="ECO:0007669"/>
    <property type="project" value="UniProtKB-EC"/>
</dbReference>
<keyword evidence="1" id="KW-0413">Isomerase</keyword>
<dbReference type="VEuPathDB" id="ToxoDB:TGARI_239710A"/>
<comment type="caution">
    <text evidence="1">The sequence shown here is derived from an EMBL/GenBank/DDBJ whole genome shotgun (WGS) entry which is preliminary data.</text>
</comment>
<dbReference type="EC" id="5.4.2.8" evidence="1"/>
<accession>A0A139XMH5</accession>
<protein>
    <submittedName>
        <fullName evidence="1">Phosphomannomutase</fullName>
        <ecNumber evidence="1">5.4.2.8</ecNumber>
    </submittedName>
</protein>
<sequence length="34" mass="3613">MASAAEDRKGSGTYGGREVIALFDLDGTLTEPRQ</sequence>